<dbReference type="EMBL" id="GL378332">
    <property type="protein sequence ID" value="EFJ50087.1"/>
    <property type="molecule type" value="Genomic_DNA"/>
</dbReference>
<evidence type="ECO:0000313" key="5">
    <source>
        <dbReference type="EMBL" id="EFJ50087.1"/>
    </source>
</evidence>
<dbReference type="GO" id="GO:0005730">
    <property type="term" value="C:nucleolus"/>
    <property type="evidence" value="ECO:0007669"/>
    <property type="project" value="TreeGrafter"/>
</dbReference>
<protein>
    <submittedName>
        <fullName evidence="5">Apoptosis antagonizing transcription factor-like protein</fullName>
    </submittedName>
</protein>
<evidence type="ECO:0000259" key="3">
    <source>
        <dbReference type="Pfam" id="PF08164"/>
    </source>
</evidence>
<feature type="region of interest" description="Disordered" evidence="2">
    <location>
        <begin position="221"/>
        <end position="375"/>
    </location>
</feature>
<evidence type="ECO:0000256" key="1">
    <source>
        <dbReference type="ARBA" id="ARBA00008966"/>
    </source>
</evidence>
<dbReference type="Pfam" id="PF08164">
    <property type="entry name" value="TRAUB"/>
    <property type="match status" value="1"/>
</dbReference>
<dbReference type="Pfam" id="PF13339">
    <property type="entry name" value="AATF-Che1"/>
    <property type="match status" value="1"/>
</dbReference>
<dbReference type="PANTHER" id="PTHR15565">
    <property type="entry name" value="AATF PROTEIN APOPTOSIS ANTAGONIZING TRANSCRIPTION FACTOR"/>
    <property type="match status" value="1"/>
</dbReference>
<sequence>ADRVIGGEHRSCFLVVNMTSVLRPNQSLIPTQGTSMPAQIIRVNSVLIGGPFINACVSSCRMSGAFVDGDGRGCISLGLWVGRAGTATAIEIRWDRCNLCSLKDYDPDALDLGDGAKLDSDDEYGDAQAVPSKAGRPTRPVYRGSKLNATLQLLATHRHLAENSLETMSPGRTLLTRLACAASGVAGDLRRAPEKAMLLRGDIVLEDSAYRGRKTSRATIFGADAESEGADDDEDINLDEGEDEEMDLDTDGEEDVIDDDDDDDEEGDDGGERQAAAGRAGPRGRGGTAARAAAAAKRTTAFSNGTVESSEGEEGEQEEEEEEDEAFVGEGAEEDREMPNRRVRDRAGAVDWRDEREGQRARTSSKGSSRGAGDEFEALEAEYEALQEEDDKQLEALRHKGERDRVKGAAVRNQQVLYERTLEQRILLQKCLQASNGLPRPETYAALVAVEPEVREGYSQLAAAARDTLNQLLELQHTLMARIPAVTLMPSAGAEAATASGRLAKRRRPDTDGAAEVAAGVNNNDLDDSDLESLWQRVSARHEALAPFRDASLDSWHRRTVLSSGSGALRNSGLRALNQSISSQVQALMRDPAKFIKRTRLALSACPRVLCEPPRASTAVGLDPLGGDADGLSVGGRDGTAGTAAPTSSVAVDLTEEERDPETYDDSEFYQQLLKEFLDKGLAEGAAAAPKAAKKRKLVDRRASKGRKLRYHVQHMRCDSLLPNGMRRRFVLSRYRLLAHIAAQRLVFVFLFLTIGKTGGVHGTGPCSLTQTNPLSDSITDVTAGGAADDDSSVGSLDFSA</sequence>
<feature type="compositionally biased region" description="Acidic residues" evidence="2">
    <location>
        <begin position="225"/>
        <end position="269"/>
    </location>
</feature>
<evidence type="ECO:0000259" key="4">
    <source>
        <dbReference type="Pfam" id="PF13339"/>
    </source>
</evidence>
<dbReference type="Proteomes" id="UP000001058">
    <property type="component" value="Unassembled WGS sequence"/>
</dbReference>
<dbReference type="GeneID" id="9623412"/>
<dbReference type="InParanoid" id="D8TQT4"/>
<dbReference type="PANTHER" id="PTHR15565:SF0">
    <property type="entry name" value="PROTEIN AATF"/>
    <property type="match status" value="1"/>
</dbReference>
<evidence type="ECO:0000313" key="6">
    <source>
        <dbReference type="Proteomes" id="UP000001058"/>
    </source>
</evidence>
<dbReference type="InterPro" id="IPR025160">
    <property type="entry name" value="AATF"/>
</dbReference>
<name>D8TQT4_VOLCA</name>
<feature type="domain" description="AATF leucine zipper-containing" evidence="4">
    <location>
        <begin position="404"/>
        <end position="559"/>
    </location>
</feature>
<feature type="compositionally biased region" description="Acidic residues" evidence="2">
    <location>
        <begin position="310"/>
        <end position="336"/>
    </location>
</feature>
<dbReference type="AlphaFoldDB" id="D8TQT4"/>
<dbReference type="InterPro" id="IPR039223">
    <property type="entry name" value="AATF/Bfr2"/>
</dbReference>
<keyword evidence="6" id="KW-1185">Reference proteome</keyword>
<feature type="non-terminal residue" evidence="5">
    <location>
        <position position="1"/>
    </location>
</feature>
<dbReference type="RefSeq" id="XP_002948707.1">
    <property type="nucleotide sequence ID" value="XM_002948661.1"/>
</dbReference>
<dbReference type="eggNOG" id="KOG2773">
    <property type="taxonomic scope" value="Eukaryota"/>
</dbReference>
<feature type="region of interest" description="Disordered" evidence="2">
    <location>
        <begin position="780"/>
        <end position="801"/>
    </location>
</feature>
<feature type="region of interest" description="Disordered" evidence="2">
    <location>
        <begin position="631"/>
        <end position="650"/>
    </location>
</feature>
<gene>
    <name evidence="5" type="ORF">VOLCADRAFT_89103</name>
</gene>
<evidence type="ECO:0000256" key="2">
    <source>
        <dbReference type="SAM" id="MobiDB-lite"/>
    </source>
</evidence>
<organism evidence="6">
    <name type="scientific">Volvox carteri f. nagariensis</name>
    <dbReference type="NCBI Taxonomy" id="3068"/>
    <lineage>
        <taxon>Eukaryota</taxon>
        <taxon>Viridiplantae</taxon>
        <taxon>Chlorophyta</taxon>
        <taxon>core chlorophytes</taxon>
        <taxon>Chlorophyceae</taxon>
        <taxon>CS clade</taxon>
        <taxon>Chlamydomonadales</taxon>
        <taxon>Volvocaceae</taxon>
        <taxon>Volvox</taxon>
    </lineage>
</organism>
<dbReference type="OrthoDB" id="5783963at2759"/>
<feature type="compositionally biased region" description="Low complexity" evidence="2">
    <location>
        <begin position="288"/>
        <end position="301"/>
    </location>
</feature>
<dbReference type="InterPro" id="IPR012617">
    <property type="entry name" value="AATF_C"/>
</dbReference>
<dbReference type="STRING" id="3068.D8TQT4"/>
<reference evidence="5 6" key="1">
    <citation type="journal article" date="2010" name="Science">
        <title>Genomic analysis of organismal complexity in the multicellular green alga Volvox carteri.</title>
        <authorList>
            <person name="Prochnik S.E."/>
            <person name="Umen J."/>
            <person name="Nedelcu A.M."/>
            <person name="Hallmann A."/>
            <person name="Miller S.M."/>
            <person name="Nishii I."/>
            <person name="Ferris P."/>
            <person name="Kuo A."/>
            <person name="Mitros T."/>
            <person name="Fritz-Laylin L.K."/>
            <person name="Hellsten U."/>
            <person name="Chapman J."/>
            <person name="Simakov O."/>
            <person name="Rensing S.A."/>
            <person name="Terry A."/>
            <person name="Pangilinan J."/>
            <person name="Kapitonov V."/>
            <person name="Jurka J."/>
            <person name="Salamov A."/>
            <person name="Shapiro H."/>
            <person name="Schmutz J."/>
            <person name="Grimwood J."/>
            <person name="Lindquist E."/>
            <person name="Lucas S."/>
            <person name="Grigoriev I.V."/>
            <person name="Schmitt R."/>
            <person name="Kirk D."/>
            <person name="Rokhsar D.S."/>
        </authorList>
    </citation>
    <scope>NUCLEOTIDE SEQUENCE [LARGE SCALE GENOMIC DNA]</scope>
    <source>
        <strain evidence="6">f. Nagariensis / Eve</strain>
    </source>
</reference>
<accession>D8TQT4</accession>
<dbReference type="KEGG" id="vcn:VOLCADRAFT_89103"/>
<proteinExistence type="inferred from homology"/>
<feature type="domain" description="Apoptosis-antagonizing transcription factor C-terminal" evidence="3">
    <location>
        <begin position="670"/>
        <end position="714"/>
    </location>
</feature>
<feature type="compositionally biased region" description="Basic and acidic residues" evidence="2">
    <location>
        <begin position="337"/>
        <end position="360"/>
    </location>
</feature>
<comment type="similarity">
    <text evidence="1">Belongs to the AATF family.</text>
</comment>